<keyword evidence="2" id="KW-1185">Reference proteome</keyword>
<dbReference type="Proteomes" id="UP001231362">
    <property type="component" value="Unassembled WGS sequence"/>
</dbReference>
<name>A0ABT9UZM5_9BACL</name>
<gene>
    <name evidence="1" type="ORF">J2S07_000448</name>
</gene>
<protein>
    <submittedName>
        <fullName evidence="1">Uncharacterized protein</fullName>
    </submittedName>
</protein>
<comment type="caution">
    <text evidence="1">The sequence shown here is derived from an EMBL/GenBank/DDBJ whole genome shotgun (WGS) entry which is preliminary data.</text>
</comment>
<proteinExistence type="predicted"/>
<dbReference type="EMBL" id="JAUSTU010000002">
    <property type="protein sequence ID" value="MDQ0154144.1"/>
    <property type="molecule type" value="Genomic_DNA"/>
</dbReference>
<evidence type="ECO:0000313" key="2">
    <source>
        <dbReference type="Proteomes" id="UP001231362"/>
    </source>
</evidence>
<sequence length="353" mass="39485">MSYERNFNNTVAIWTAFGGRGSIILPTPTLNWQKKYYSDFGYTQYGSETQIDVHDNGNAQIAVYHAKTPYMSYFDQTTKQWTVVSVSWWSYGAPVILWAGDGVFLAKITGLANIIASFDGITWYNAGYCQGAQNSMTTGAYDTSRGSGVVSWWYYKSPVYYSFDSLMDRTAWTLVGADGTSVPIFSYMTAHQGNFIGIVGGDKSIAIASSATPGSWTTTIPEDLNETHYMYIRSINNKLFVMKYRYVSGVFHVKLCVMNDNATEITETNLSHVGDLADNRIPNPQNIIWMQDWGKYALFMESMLYVSVDGLTWEGVEQPGFTTTNSDTFGGAIYVPGDGFYVKASGYVYYAQY</sequence>
<accession>A0ABT9UZM5</accession>
<reference evidence="1 2" key="1">
    <citation type="submission" date="2023-07" db="EMBL/GenBank/DDBJ databases">
        <title>Genomic Encyclopedia of Type Strains, Phase IV (KMG-IV): sequencing the most valuable type-strain genomes for metagenomic binning, comparative biology and taxonomic classification.</title>
        <authorList>
            <person name="Goeker M."/>
        </authorList>
    </citation>
    <scope>NUCLEOTIDE SEQUENCE [LARGE SCALE GENOMIC DNA]</scope>
    <source>
        <strain evidence="1 2">DSM 23948</strain>
    </source>
</reference>
<dbReference type="RefSeq" id="WP_307148765.1">
    <property type="nucleotide sequence ID" value="NZ_JAUSTU010000002.1"/>
</dbReference>
<evidence type="ECO:0000313" key="1">
    <source>
        <dbReference type="EMBL" id="MDQ0154144.1"/>
    </source>
</evidence>
<organism evidence="1 2">
    <name type="scientific">Anoxybacillus andreesenii</name>
    <dbReference type="NCBI Taxonomy" id="1325932"/>
    <lineage>
        <taxon>Bacteria</taxon>
        <taxon>Bacillati</taxon>
        <taxon>Bacillota</taxon>
        <taxon>Bacilli</taxon>
        <taxon>Bacillales</taxon>
        <taxon>Anoxybacillaceae</taxon>
        <taxon>Anoxybacillus</taxon>
    </lineage>
</organism>